<protein>
    <submittedName>
        <fullName evidence="2">Antibiotic biosynthesis monooxygenase</fullName>
    </submittedName>
</protein>
<dbReference type="InterPro" id="IPR050744">
    <property type="entry name" value="AI-2_Isomerase_LsrG"/>
</dbReference>
<dbReference type="PROSITE" id="PS51725">
    <property type="entry name" value="ABM"/>
    <property type="match status" value="1"/>
</dbReference>
<dbReference type="Pfam" id="PF03992">
    <property type="entry name" value="ABM"/>
    <property type="match status" value="1"/>
</dbReference>
<dbReference type="RefSeq" id="WP_188314931.1">
    <property type="nucleotide sequence ID" value="NZ_JABTCG010000005.1"/>
</dbReference>
<dbReference type="InterPro" id="IPR011008">
    <property type="entry name" value="Dimeric_a/b-barrel"/>
</dbReference>
<accession>A0ABR7VHE1</accession>
<dbReference type="Proteomes" id="UP000598350">
    <property type="component" value="Unassembled WGS sequence"/>
</dbReference>
<dbReference type="SUPFAM" id="SSF54909">
    <property type="entry name" value="Dimeric alpha+beta barrel"/>
    <property type="match status" value="1"/>
</dbReference>
<keyword evidence="3" id="KW-1185">Reference proteome</keyword>
<sequence length="142" mass="16402">MKFQNISLFFLFAISINCFGQDTNMEKKDVAKGEMMVRIAELEIDPNAINEYLNILKEEAEASVRLEPGVICIYPMYQKENPTQIRLLEIYANKAAYESHLQTSHFKKYKTSTLAMVKDLKLIDMQAIDPESMAIIFNKLKQ</sequence>
<dbReference type="InterPro" id="IPR007138">
    <property type="entry name" value="ABM_dom"/>
</dbReference>
<gene>
    <name evidence="2" type="ORF">HPE63_14065</name>
</gene>
<proteinExistence type="predicted"/>
<evidence type="ECO:0000259" key="1">
    <source>
        <dbReference type="PROSITE" id="PS51725"/>
    </source>
</evidence>
<comment type="caution">
    <text evidence="2">The sequence shown here is derived from an EMBL/GenBank/DDBJ whole genome shotgun (WGS) entry which is preliminary data.</text>
</comment>
<dbReference type="Gene3D" id="3.30.70.100">
    <property type="match status" value="1"/>
</dbReference>
<keyword evidence="2" id="KW-0560">Oxidoreductase</keyword>
<keyword evidence="2" id="KW-0503">Monooxygenase</keyword>
<reference evidence="2 3" key="1">
    <citation type="submission" date="2020-05" db="EMBL/GenBank/DDBJ databases">
        <title>The draft genome sequence of Maribacter arenosus CAU 1321.</title>
        <authorList>
            <person name="Mu L."/>
        </authorList>
    </citation>
    <scope>NUCLEOTIDE SEQUENCE [LARGE SCALE GENOMIC DNA]</scope>
    <source>
        <strain evidence="2 3">CAU 1321</strain>
    </source>
</reference>
<evidence type="ECO:0000313" key="2">
    <source>
        <dbReference type="EMBL" id="MBD0851803.1"/>
    </source>
</evidence>
<dbReference type="PANTHER" id="PTHR33336">
    <property type="entry name" value="QUINOL MONOOXYGENASE YGIN-RELATED"/>
    <property type="match status" value="1"/>
</dbReference>
<name>A0ABR7VHE1_9FLAO</name>
<organism evidence="2 3">
    <name type="scientific">Maribacter arenosus</name>
    <dbReference type="NCBI Taxonomy" id="1854708"/>
    <lineage>
        <taxon>Bacteria</taxon>
        <taxon>Pseudomonadati</taxon>
        <taxon>Bacteroidota</taxon>
        <taxon>Flavobacteriia</taxon>
        <taxon>Flavobacteriales</taxon>
        <taxon>Flavobacteriaceae</taxon>
        <taxon>Maribacter</taxon>
    </lineage>
</organism>
<dbReference type="PANTHER" id="PTHR33336:SF3">
    <property type="entry name" value="ABM DOMAIN-CONTAINING PROTEIN"/>
    <property type="match status" value="1"/>
</dbReference>
<dbReference type="GO" id="GO:0004497">
    <property type="term" value="F:monooxygenase activity"/>
    <property type="evidence" value="ECO:0007669"/>
    <property type="project" value="UniProtKB-KW"/>
</dbReference>
<feature type="domain" description="ABM" evidence="1">
    <location>
        <begin position="36"/>
        <end position="129"/>
    </location>
</feature>
<dbReference type="EMBL" id="JABTCG010000005">
    <property type="protein sequence ID" value="MBD0851803.1"/>
    <property type="molecule type" value="Genomic_DNA"/>
</dbReference>
<evidence type="ECO:0000313" key="3">
    <source>
        <dbReference type="Proteomes" id="UP000598350"/>
    </source>
</evidence>